<feature type="domain" description="ZFYVE26-like TPR repeats" evidence="2">
    <location>
        <begin position="2103"/>
        <end position="2222"/>
    </location>
</feature>
<feature type="region of interest" description="Disordered" evidence="1">
    <location>
        <begin position="1391"/>
        <end position="1412"/>
    </location>
</feature>
<protein>
    <recommendedName>
        <fullName evidence="2">ZFYVE26-like TPR repeats domain-containing protein</fullName>
    </recommendedName>
</protein>
<feature type="compositionally biased region" description="Polar residues" evidence="1">
    <location>
        <begin position="1808"/>
        <end position="1820"/>
    </location>
</feature>
<sequence>MEKEVSLLSRLAANYLFLGQFEPLRAALLSLHRRDPSLSLSILRSIVSSGGRIDGVRCPALLAWLCVLELLDHGGGGPDGANPEALRAKAEFLLLVHLVCAGVSDSAPDGEVSISAVDSVALLDRISDLGLRRLKAEMGDGGDEGHVADSVFEEEELRSLWKVCLDQPEIFNELSWNIQRQVGDSGLSDAGSMVEETEGLKRIQEGVQMAHLDALRECLAEDDLDGAIAHLRFLHWDFGSESEYRTVLENLVKKACLLKNGYPDTWDAFRRDAMYNDDKTSCNMVIQYCMREMYHYARINGLHVLECVMDTALAAVKGERLEEASNMSCVEYLCDLLCYQLDLASFVACVNSGRQWDSKSSLHFSRKDQILDDSDSGFSDLFVENLVLERLASQSPMRPDIISFQPHTDPPECSLSPKQQPPSGSPKTAGLVGAQGRGEWRTQPPAAYLAKGVVLRSPVRSIHLATLVLFDVVPVIKFQDAIELISMQPIASSSEAWKSCMQRAKYDIGEEAVHRFSLPPEDKAALELAEWVAGAFQRASVEDVVSRVAEGNSNTLQELDFSSLRAQLGPLAAARNMLSDIYPGGAPRSGAAYWDWIHEVSIVSTTRRVLQRLQDFFEQDKVSTLQEIFTGDMIVSSSKEPNRQGPRQRALSILHQMIDDAHKGKRQFLSGKLHNLARAVADEEAGTDLVKSDSLYADRKLTSISKKGSILGLGLRAIKPSVASTTGDNSRDIAGYDMKDSGKRFLGILSSKATTYLSAFIIYIATIGDIVDGIDTTHDFNFFSLIYEWPKDLITRLVFERGSTDAAAKVADIMSADFVHEVISACVPPVFPPRSGHGWACIPILPAIQMNIEDRAEFHSIKDTKSCSNYSSVPLGTHLHPLQLNIVKHLAKMSPVRAVLACVFGSSILSNVTDSFASRSSNDAIMNAPDSDRLFYEFALDQSERFPTLKRWIQMQSNLHRVSESSISAGGEVETVVRSKSKFAVKRCREPESDNESEVDETVVESLPVLANFNADDHRTSEFWHDSPGPENLGSGSTVFLSFDLENEVPYQKAVDKLISEGKLADALALSDRCLNEGASDELLQLLVENGEEKRANLVCRYLYKWDLDAAMDILTMCGCHLPQSDPIRDEVLQMRRALQRYSHILSADDRYKCWQEVEADCKEDPEGLALRLAGKGAVSAALEVAESSALSLDLRRELQGRQLVKLLTADPLNGGGPAEASRFLSSLRDSDDALPAAMGAMQLLPDLRSKQLLVHFFLKRGAGNLSDAELSRLNSWALGLCVLATLPLPWQQRCALLHGHPHLILEVLLMRKQLESASLILKEFPSLRDNNLILTYSAKAIAVSSNSPPREPRTSVMGTRQKQKSRVGASSRSNFSNSLSNLQKEARRAFSWAPRDSGSKSAPKEVYRKRKSSGFAPTERVDWESMSGIQEDRVSVYSTEGQERLPSVSIAEGWVLSGDPIKDDAVRLSHRYESSPDVILFKALLSLCSDELISAKGAIDLCVAQIKNVLSAQQLPLHASMEILGRAYYATETFVQAKWAPLSPPSKMSGENWVANGEESGNLHCKVKERMEAEVGKAMEGLGGLLVAVGGAHRALVFAKSQLRKLAGSSDLSINSEKSRDADDSSSDAGSSGINSPYTDELSELLSQSDIWLGRAELLQSLLGSGIVASLDDIADKESSARLRDRLIEDERYSMAIYTCKKCKIDSFPVWNAWGHALIRVEHYAQARVKFKQAFQLYKGDPTPVILEIINELEGSPPVDVSAVRSMYEHLAKSAPTILDDSLSADSYLNVLYMPSTFPRSERSRQSPEVSNPQSSSNSEFDDGPRSNLDNMRYIECINYFQEYARQLMLGFMFRHGHYTDACMLFFPPDGIPPQPLTLPLASPSSSTQRMDPLATDYGTIDELCDLCVGYGAMGILEDIISARVSMTASQDSAVSQYTASALARICLYCETHRLFNFLYRFQKMVRKISLFKYALEKSLPRAGGGSLKAFGKCKGKMHFQEGLSARHKANEGAKLISKATRGKSASEKLSEDELVKFGARVAIQMDVVRSFNDTDKSPWRNSLFGNPNDPETSRRRSVIAETLAEKNFDLGFRVIYEFGLPAVAIYAGVAASLAERKKGSQLTDFLKNIKGTIDDDEWDQVLGAAINVYANKHKERPDRLIDMLHSSHRKVLACVVCGRLKSAFQIASRSGSVADVQYVAHQALHANALSVLDMCKQWLAQYM</sequence>
<feature type="region of interest" description="Disordered" evidence="1">
    <location>
        <begin position="1345"/>
        <end position="1379"/>
    </location>
</feature>
<dbReference type="PANTHER" id="PTHR35478:SF1">
    <property type="entry name" value="ZINC FINGER FYVE DOMAIN-CONTAINING PROTEIN 26"/>
    <property type="match status" value="1"/>
</dbReference>
<proteinExistence type="predicted"/>
<reference evidence="3" key="2">
    <citation type="submission" date="2023-06" db="EMBL/GenBank/DDBJ databases">
        <authorList>
            <person name="Ma L."/>
            <person name="Liu K.-W."/>
            <person name="Li Z."/>
            <person name="Hsiao Y.-Y."/>
            <person name="Qi Y."/>
            <person name="Fu T."/>
            <person name="Tang G."/>
            <person name="Zhang D."/>
            <person name="Sun W.-H."/>
            <person name="Liu D.-K."/>
            <person name="Li Y."/>
            <person name="Chen G.-Z."/>
            <person name="Liu X.-D."/>
            <person name="Liao X.-Y."/>
            <person name="Jiang Y.-T."/>
            <person name="Yu X."/>
            <person name="Hao Y."/>
            <person name="Huang J."/>
            <person name="Zhao X.-W."/>
            <person name="Ke S."/>
            <person name="Chen Y.-Y."/>
            <person name="Wu W.-L."/>
            <person name="Hsu J.-L."/>
            <person name="Lin Y.-F."/>
            <person name="Huang M.-D."/>
            <person name="Li C.-Y."/>
            <person name="Huang L."/>
            <person name="Wang Z.-W."/>
            <person name="Zhao X."/>
            <person name="Zhong W.-Y."/>
            <person name="Peng D.-H."/>
            <person name="Ahmad S."/>
            <person name="Lan S."/>
            <person name="Zhang J.-S."/>
            <person name="Tsai W.-C."/>
            <person name="Van De Peer Y."/>
            <person name="Liu Z.-J."/>
        </authorList>
    </citation>
    <scope>NUCLEOTIDE SEQUENCE</scope>
    <source>
        <strain evidence="3">CP</strain>
        <tissue evidence="3">Leaves</tissue>
    </source>
</reference>
<dbReference type="Proteomes" id="UP001180020">
    <property type="component" value="Unassembled WGS sequence"/>
</dbReference>
<feature type="region of interest" description="Disordered" evidence="1">
    <location>
        <begin position="1800"/>
        <end position="1828"/>
    </location>
</feature>
<dbReference type="InterPro" id="IPR057946">
    <property type="entry name" value="TPR_ZFYVE26"/>
</dbReference>
<dbReference type="Pfam" id="PF25569">
    <property type="entry name" value="TPR_ZFYVE26"/>
    <property type="match status" value="1"/>
</dbReference>
<keyword evidence="4" id="KW-1185">Reference proteome</keyword>
<evidence type="ECO:0000256" key="1">
    <source>
        <dbReference type="SAM" id="MobiDB-lite"/>
    </source>
</evidence>
<organism evidence="3 4">
    <name type="scientific">Acorus calamus</name>
    <name type="common">Sweet flag</name>
    <dbReference type="NCBI Taxonomy" id="4465"/>
    <lineage>
        <taxon>Eukaryota</taxon>
        <taxon>Viridiplantae</taxon>
        <taxon>Streptophyta</taxon>
        <taxon>Embryophyta</taxon>
        <taxon>Tracheophyta</taxon>
        <taxon>Spermatophyta</taxon>
        <taxon>Magnoliopsida</taxon>
        <taxon>Liliopsida</taxon>
        <taxon>Acoraceae</taxon>
        <taxon>Acorus</taxon>
    </lineage>
</organism>
<accession>A0AAV9DDL1</accession>
<feature type="region of interest" description="Disordered" evidence="1">
    <location>
        <begin position="399"/>
        <end position="434"/>
    </location>
</feature>
<evidence type="ECO:0000313" key="3">
    <source>
        <dbReference type="EMBL" id="KAK1298473.1"/>
    </source>
</evidence>
<comment type="caution">
    <text evidence="3">The sequence shown here is derived from an EMBL/GenBank/DDBJ whole genome shotgun (WGS) entry which is preliminary data.</text>
</comment>
<evidence type="ECO:0000313" key="4">
    <source>
        <dbReference type="Proteomes" id="UP001180020"/>
    </source>
</evidence>
<gene>
    <name evidence="3" type="ORF">QJS10_CPB14g01209</name>
</gene>
<name>A0AAV9DDL1_ACOCL</name>
<reference evidence="3" key="1">
    <citation type="journal article" date="2023" name="Nat. Commun.">
        <title>Diploid and tetraploid genomes of Acorus and the evolution of monocots.</title>
        <authorList>
            <person name="Ma L."/>
            <person name="Liu K.W."/>
            <person name="Li Z."/>
            <person name="Hsiao Y.Y."/>
            <person name="Qi Y."/>
            <person name="Fu T."/>
            <person name="Tang G.D."/>
            <person name="Zhang D."/>
            <person name="Sun W.H."/>
            <person name="Liu D.K."/>
            <person name="Li Y."/>
            <person name="Chen G.Z."/>
            <person name="Liu X.D."/>
            <person name="Liao X.Y."/>
            <person name="Jiang Y.T."/>
            <person name="Yu X."/>
            <person name="Hao Y."/>
            <person name="Huang J."/>
            <person name="Zhao X.W."/>
            <person name="Ke S."/>
            <person name="Chen Y.Y."/>
            <person name="Wu W.L."/>
            <person name="Hsu J.L."/>
            <person name="Lin Y.F."/>
            <person name="Huang M.D."/>
            <person name="Li C.Y."/>
            <person name="Huang L."/>
            <person name="Wang Z.W."/>
            <person name="Zhao X."/>
            <person name="Zhong W.Y."/>
            <person name="Peng D.H."/>
            <person name="Ahmad S."/>
            <person name="Lan S."/>
            <person name="Zhang J.S."/>
            <person name="Tsai W.C."/>
            <person name="Van de Peer Y."/>
            <person name="Liu Z.J."/>
        </authorList>
    </citation>
    <scope>NUCLEOTIDE SEQUENCE</scope>
    <source>
        <strain evidence="3">CP</strain>
    </source>
</reference>
<dbReference type="PANTHER" id="PTHR35478">
    <property type="entry name" value="ZINC FINGER FYVE DOMAIN PROTEIN"/>
    <property type="match status" value="1"/>
</dbReference>
<dbReference type="EMBL" id="JAUJYO010000014">
    <property type="protein sequence ID" value="KAK1298473.1"/>
    <property type="molecule type" value="Genomic_DNA"/>
</dbReference>
<feature type="region of interest" description="Disordered" evidence="1">
    <location>
        <begin position="1615"/>
        <end position="1637"/>
    </location>
</feature>
<evidence type="ECO:0000259" key="2">
    <source>
        <dbReference type="Pfam" id="PF25569"/>
    </source>
</evidence>